<feature type="compositionally biased region" description="Low complexity" evidence="11">
    <location>
        <begin position="72"/>
        <end position="88"/>
    </location>
</feature>
<dbReference type="Proteomes" id="UP000789508">
    <property type="component" value="Unassembled WGS sequence"/>
</dbReference>
<keyword evidence="4 10" id="KW-0547">Nucleotide-binding</keyword>
<evidence type="ECO:0000259" key="12">
    <source>
        <dbReference type="PROSITE" id="PS50011"/>
    </source>
</evidence>
<dbReference type="InterPro" id="IPR017441">
    <property type="entry name" value="Protein_kinase_ATP_BS"/>
</dbReference>
<evidence type="ECO:0000256" key="11">
    <source>
        <dbReference type="SAM" id="MobiDB-lite"/>
    </source>
</evidence>
<evidence type="ECO:0000256" key="3">
    <source>
        <dbReference type="ARBA" id="ARBA00022679"/>
    </source>
</evidence>
<keyword evidence="3" id="KW-0808">Transferase</keyword>
<name>A0A9N8ZCC1_9GLOM</name>
<dbReference type="GO" id="GO:0005829">
    <property type="term" value="C:cytosol"/>
    <property type="evidence" value="ECO:0007669"/>
    <property type="project" value="TreeGrafter"/>
</dbReference>
<proteinExistence type="predicted"/>
<keyword evidence="6 10" id="KW-0067">ATP-binding</keyword>
<dbReference type="PROSITE" id="PS50011">
    <property type="entry name" value="PROTEIN_KINASE_DOM"/>
    <property type="match status" value="1"/>
</dbReference>
<dbReference type="PROSITE" id="PS00108">
    <property type="entry name" value="PROTEIN_KINASE_ST"/>
    <property type="match status" value="1"/>
</dbReference>
<dbReference type="FunFam" id="1.10.510.10:FF:000183">
    <property type="entry name" value="Serine/threonine-protein kinase hal4"/>
    <property type="match status" value="1"/>
</dbReference>
<dbReference type="EMBL" id="CAJVPS010000407">
    <property type="protein sequence ID" value="CAG8484037.1"/>
    <property type="molecule type" value="Genomic_DNA"/>
</dbReference>
<dbReference type="InterPro" id="IPR008271">
    <property type="entry name" value="Ser/Thr_kinase_AS"/>
</dbReference>
<dbReference type="AlphaFoldDB" id="A0A9N8ZCC1"/>
<accession>A0A9N8ZCC1</accession>
<dbReference type="Gene3D" id="1.10.510.10">
    <property type="entry name" value="Transferase(Phosphotransferase) domain 1"/>
    <property type="match status" value="1"/>
</dbReference>
<dbReference type="InterPro" id="IPR000719">
    <property type="entry name" value="Prot_kinase_dom"/>
</dbReference>
<dbReference type="PANTHER" id="PTHR24343:SF558">
    <property type="entry name" value="PROTEIN KINASE DOMAIN-CONTAINING PROTEIN"/>
    <property type="match status" value="1"/>
</dbReference>
<dbReference type="CDD" id="cd13994">
    <property type="entry name" value="STKc_HAL4_like"/>
    <property type="match status" value="1"/>
</dbReference>
<feature type="domain" description="Protein kinase" evidence="12">
    <location>
        <begin position="184"/>
        <end position="454"/>
    </location>
</feature>
<dbReference type="SUPFAM" id="SSF56112">
    <property type="entry name" value="Protein kinase-like (PK-like)"/>
    <property type="match status" value="1"/>
</dbReference>
<evidence type="ECO:0000256" key="7">
    <source>
        <dbReference type="ARBA" id="ARBA00047899"/>
    </source>
</evidence>
<feature type="binding site" evidence="10">
    <location>
        <position position="217"/>
    </location>
    <ligand>
        <name>ATP</name>
        <dbReference type="ChEBI" id="CHEBI:30616"/>
    </ligand>
</feature>
<evidence type="ECO:0000256" key="1">
    <source>
        <dbReference type="ARBA" id="ARBA00012513"/>
    </source>
</evidence>
<dbReference type="PROSITE" id="PS00107">
    <property type="entry name" value="PROTEIN_KINASE_ATP"/>
    <property type="match status" value="1"/>
</dbReference>
<dbReference type="OrthoDB" id="6513151at2759"/>
<evidence type="ECO:0000313" key="14">
    <source>
        <dbReference type="Proteomes" id="UP000789508"/>
    </source>
</evidence>
<dbReference type="GO" id="GO:0030003">
    <property type="term" value="P:intracellular monoatomic cation homeostasis"/>
    <property type="evidence" value="ECO:0007669"/>
    <property type="project" value="TreeGrafter"/>
</dbReference>
<comment type="caution">
    <text evidence="13">The sequence shown here is derived from an EMBL/GenBank/DDBJ whole genome shotgun (WGS) entry which is preliminary data.</text>
</comment>
<feature type="compositionally biased region" description="Low complexity" evidence="11">
    <location>
        <begin position="100"/>
        <end position="118"/>
    </location>
</feature>
<comment type="catalytic activity">
    <reaction evidence="7">
        <text>L-threonyl-[protein] + ATP = O-phospho-L-threonyl-[protein] + ADP + H(+)</text>
        <dbReference type="Rhea" id="RHEA:46608"/>
        <dbReference type="Rhea" id="RHEA-COMP:11060"/>
        <dbReference type="Rhea" id="RHEA-COMP:11605"/>
        <dbReference type="ChEBI" id="CHEBI:15378"/>
        <dbReference type="ChEBI" id="CHEBI:30013"/>
        <dbReference type="ChEBI" id="CHEBI:30616"/>
        <dbReference type="ChEBI" id="CHEBI:61977"/>
        <dbReference type="ChEBI" id="CHEBI:456216"/>
        <dbReference type="EC" id="2.7.11.1"/>
    </reaction>
</comment>
<dbReference type="GO" id="GO:0005524">
    <property type="term" value="F:ATP binding"/>
    <property type="evidence" value="ECO:0007669"/>
    <property type="project" value="UniProtKB-UniRule"/>
</dbReference>
<comment type="catalytic activity">
    <reaction evidence="8">
        <text>L-seryl-[protein] + ATP = O-phospho-L-seryl-[protein] + ADP + H(+)</text>
        <dbReference type="Rhea" id="RHEA:17989"/>
        <dbReference type="Rhea" id="RHEA-COMP:9863"/>
        <dbReference type="Rhea" id="RHEA-COMP:11604"/>
        <dbReference type="ChEBI" id="CHEBI:15378"/>
        <dbReference type="ChEBI" id="CHEBI:29999"/>
        <dbReference type="ChEBI" id="CHEBI:30616"/>
        <dbReference type="ChEBI" id="CHEBI:83421"/>
        <dbReference type="ChEBI" id="CHEBI:456216"/>
        <dbReference type="EC" id="2.7.11.1"/>
    </reaction>
</comment>
<keyword evidence="5" id="KW-0418">Kinase</keyword>
<dbReference type="GO" id="GO:0004674">
    <property type="term" value="F:protein serine/threonine kinase activity"/>
    <property type="evidence" value="ECO:0007669"/>
    <property type="project" value="UniProtKB-KW"/>
</dbReference>
<gene>
    <name evidence="13" type="ORF">ALEPTO_LOCUS2639</name>
</gene>
<evidence type="ECO:0000256" key="9">
    <source>
        <dbReference type="ARBA" id="ARBA00078109"/>
    </source>
</evidence>
<feature type="region of interest" description="Disordered" evidence="11">
    <location>
        <begin position="1"/>
        <end position="122"/>
    </location>
</feature>
<evidence type="ECO:0000256" key="5">
    <source>
        <dbReference type="ARBA" id="ARBA00022777"/>
    </source>
</evidence>
<evidence type="ECO:0000256" key="2">
    <source>
        <dbReference type="ARBA" id="ARBA00022527"/>
    </source>
</evidence>
<feature type="region of interest" description="Disordered" evidence="11">
    <location>
        <begin position="159"/>
        <end position="178"/>
    </location>
</feature>
<evidence type="ECO:0000256" key="6">
    <source>
        <dbReference type="ARBA" id="ARBA00022840"/>
    </source>
</evidence>
<protein>
    <recommendedName>
        <fullName evidence="1">non-specific serine/threonine protein kinase</fullName>
        <ecNumber evidence="1">2.7.11.1</ecNumber>
    </recommendedName>
    <alternativeName>
        <fullName evidence="9">Halotolerance protein 4</fullName>
    </alternativeName>
</protein>
<keyword evidence="14" id="KW-1185">Reference proteome</keyword>
<dbReference type="PANTHER" id="PTHR24343">
    <property type="entry name" value="SERINE/THREONINE KINASE"/>
    <property type="match status" value="1"/>
</dbReference>
<keyword evidence="2" id="KW-0723">Serine/threonine-protein kinase</keyword>
<evidence type="ECO:0000256" key="8">
    <source>
        <dbReference type="ARBA" id="ARBA00048679"/>
    </source>
</evidence>
<sequence length="503" mass="55652">MNTMKKEEDGAGNPKVPADQFEDKKANAKAVAESSHVVPQAKPEVKSSGHQHHASNLISATLQKMFHFDNVSGQAKSAKSSKASSGGSESDEDGNKPDHSSVSTSVPQSASSAKSTTAPKLRFQKAANGTHVHNLSPRKTHRMQSLFKEFGLNAHVPVEEQQTHHVRPSSRNTSTEGSLAEKYGKCQEVIGRGAFGIVRIAHKTEPKVPGEKLFAVKEFKKRNNEPNKKYIKRLTSEFCISSSLQHINVIDTLDLLQDTQGNYCEVMEYCAGGDLYSLIVNSGCLETEEANCFFGQLINGVKYLHDNGVAHRDLKPENLLLTSKGCLKITDFGNGECFRMAWETRAHLSRGICGSEPYIAPEEFTEVWFDPRLVDVWACGIIYMGMITGRQLWRIAKAQEDNNFKVYLQARSHGETLAPFQGLCIRRRHIIGRIIEPNPKQRMTVEQITKDPWFAGLNICCKPPPNNIGCSINPANVTCGANLTSDQQMTNINNNRSVANMVL</sequence>
<organism evidence="13 14">
    <name type="scientific">Ambispora leptoticha</name>
    <dbReference type="NCBI Taxonomy" id="144679"/>
    <lineage>
        <taxon>Eukaryota</taxon>
        <taxon>Fungi</taxon>
        <taxon>Fungi incertae sedis</taxon>
        <taxon>Mucoromycota</taxon>
        <taxon>Glomeromycotina</taxon>
        <taxon>Glomeromycetes</taxon>
        <taxon>Archaeosporales</taxon>
        <taxon>Ambisporaceae</taxon>
        <taxon>Ambispora</taxon>
    </lineage>
</organism>
<reference evidence="13" key="1">
    <citation type="submission" date="2021-06" db="EMBL/GenBank/DDBJ databases">
        <authorList>
            <person name="Kallberg Y."/>
            <person name="Tangrot J."/>
            <person name="Rosling A."/>
        </authorList>
    </citation>
    <scope>NUCLEOTIDE SEQUENCE</scope>
    <source>
        <strain evidence="13">FL130A</strain>
    </source>
</reference>
<evidence type="ECO:0000256" key="10">
    <source>
        <dbReference type="PROSITE-ProRule" id="PRU10141"/>
    </source>
</evidence>
<dbReference type="EC" id="2.7.11.1" evidence="1"/>
<evidence type="ECO:0000313" key="13">
    <source>
        <dbReference type="EMBL" id="CAG8484037.1"/>
    </source>
</evidence>
<dbReference type="Pfam" id="PF00069">
    <property type="entry name" value="Pkinase"/>
    <property type="match status" value="1"/>
</dbReference>
<evidence type="ECO:0000256" key="4">
    <source>
        <dbReference type="ARBA" id="ARBA00022741"/>
    </source>
</evidence>
<dbReference type="InterPro" id="IPR011009">
    <property type="entry name" value="Kinase-like_dom_sf"/>
</dbReference>
<dbReference type="SMART" id="SM00220">
    <property type="entry name" value="S_TKc"/>
    <property type="match status" value="1"/>
</dbReference>